<dbReference type="GO" id="GO:0005829">
    <property type="term" value="C:cytosol"/>
    <property type="evidence" value="ECO:0007669"/>
    <property type="project" value="TreeGrafter"/>
</dbReference>
<keyword evidence="2" id="KW-0413">Isomerase</keyword>
<dbReference type="PANTHER" id="PTHR34986">
    <property type="entry name" value="EVOLVED BETA-GALACTOSIDASE SUBUNIT BETA"/>
    <property type="match status" value="1"/>
</dbReference>
<dbReference type="Pfam" id="PF04074">
    <property type="entry name" value="DUF386"/>
    <property type="match status" value="1"/>
</dbReference>
<dbReference type="Proteomes" id="UP000035346">
    <property type="component" value="Unassembled WGS sequence"/>
</dbReference>
<dbReference type="Proteomes" id="UP000254076">
    <property type="component" value="Unassembled WGS sequence"/>
</dbReference>
<dbReference type="SUPFAM" id="SSF51197">
    <property type="entry name" value="Clavaminate synthase-like"/>
    <property type="match status" value="1"/>
</dbReference>
<evidence type="ECO:0000313" key="6">
    <source>
        <dbReference type="Proteomes" id="UP000254076"/>
    </source>
</evidence>
<dbReference type="EMBL" id="LBKL01000078">
    <property type="protein sequence ID" value="KLL37218.1"/>
    <property type="molecule type" value="Genomic_DNA"/>
</dbReference>
<comment type="caution">
    <text evidence="2">The sequence shown here is derived from an EMBL/GenBank/DDBJ whole genome shotgun (WGS) entry which is preliminary data.</text>
</comment>
<dbReference type="AlphaFoldDB" id="A0A076Z476"/>
<dbReference type="GO" id="GO:0016853">
    <property type="term" value="F:isomerase activity"/>
    <property type="evidence" value="ECO:0007669"/>
    <property type="project" value="UniProtKB-KW"/>
</dbReference>
<dbReference type="InterPro" id="IPR037012">
    <property type="entry name" value="NanQ/TabA/YiaL_sf"/>
</dbReference>
<evidence type="ECO:0000313" key="2">
    <source>
        <dbReference type="EMBL" id="SQA18068.1"/>
    </source>
</evidence>
<proteinExistence type="predicted"/>
<reference evidence="5 6" key="2">
    <citation type="submission" date="2018-06" db="EMBL/GenBank/DDBJ databases">
        <authorList>
            <consortium name="Pathogen Informatics"/>
            <person name="Doyle S."/>
        </authorList>
    </citation>
    <scope>NUCLEOTIDE SEQUENCE [LARGE SCALE GENOMIC DNA]</scope>
    <source>
        <strain evidence="2 5">NCTC8181</strain>
        <strain evidence="3 6">NCTC8185</strain>
    </source>
</reference>
<dbReference type="PANTHER" id="PTHR34986:SF1">
    <property type="entry name" value="PROTEIN YIAL"/>
    <property type="match status" value="1"/>
</dbReference>
<dbReference type="EMBL" id="UHEQ01000004">
    <property type="protein sequence ID" value="SUN13696.1"/>
    <property type="molecule type" value="Genomic_DNA"/>
</dbReference>
<dbReference type="Proteomes" id="UP000250200">
    <property type="component" value="Unassembled WGS sequence"/>
</dbReference>
<evidence type="ECO:0000313" key="4">
    <source>
        <dbReference type="Proteomes" id="UP000035346"/>
    </source>
</evidence>
<sequence>MIYDHLLNLTHYKDINHNLDLAIDYLLSHDLRNLDVGTYHISPEVILMVQSNQLGESFDHIFEYHKKYLDIHYVIEGHEVIKLGKGDKVEVEEYLGDIGFIKCSEEASFDLRDNYIAFFFPEEAHQPNGMGSLGNYVKKGVLKVLMA</sequence>
<dbReference type="InterPro" id="IPR004375">
    <property type="entry name" value="NanQ/TabA/YiaL"/>
</dbReference>
<protein>
    <submittedName>
        <fullName evidence="2">Sugar isomerase involved in processing of exogenous sialic acid</fullName>
    </submittedName>
</protein>
<evidence type="ECO:0000313" key="3">
    <source>
        <dbReference type="EMBL" id="SUN13696.1"/>
    </source>
</evidence>
<evidence type="ECO:0000313" key="1">
    <source>
        <dbReference type="EMBL" id="KLL37218.1"/>
    </source>
</evidence>
<gene>
    <name evidence="2" type="primary">tabA</name>
    <name evidence="2" type="ORF">NCTC8181_01075</name>
    <name evidence="3" type="ORF">NCTC8185_00925</name>
    <name evidence="1" type="ORF">WA04_07825</name>
</gene>
<dbReference type="Gene3D" id="2.60.120.370">
    <property type="entry name" value="YhcH/YjgK/YiaL"/>
    <property type="match status" value="1"/>
</dbReference>
<dbReference type="NCBIfam" id="TIGR00022">
    <property type="entry name" value="YhcH/YjgK/YiaL family protein"/>
    <property type="match status" value="1"/>
</dbReference>
<reference evidence="1 4" key="1">
    <citation type="journal article" date="2015" name="PLoS ONE">
        <title>Genomic analysis reveals the molecular basis for capsule loss in the group B streptococcus population.</title>
        <authorList>
            <consortium name="DEVANI Consortium"/>
            <person name="Rosini R."/>
            <person name="Campisi E."/>
            <person name="De Chiara M."/>
            <person name="Tettelin H."/>
            <person name="Rinaudo D."/>
            <person name="Toniolo C."/>
            <person name="Metruccio M."/>
            <person name="Guidotti S."/>
            <person name="Sorensen U.B."/>
            <person name="Kilian M."/>
            <person name="Ramirez M."/>
            <person name="Janulczyk R."/>
            <person name="Donati C."/>
            <person name="Grandi G."/>
            <person name="Margarit I."/>
        </authorList>
    </citation>
    <scope>NUCLEOTIDE SEQUENCE [LARGE SCALE GENOMIC DNA]</scope>
    <source>
        <strain evidence="1 4">DK-B-USS-215</strain>
    </source>
</reference>
<organism evidence="2 5">
    <name type="scientific">Streptococcus agalactiae</name>
    <dbReference type="NCBI Taxonomy" id="1311"/>
    <lineage>
        <taxon>Bacteria</taxon>
        <taxon>Bacillati</taxon>
        <taxon>Bacillota</taxon>
        <taxon>Bacilli</taxon>
        <taxon>Lactobacillales</taxon>
        <taxon>Streptococcaceae</taxon>
        <taxon>Streptococcus</taxon>
    </lineage>
</organism>
<dbReference type="EMBL" id="UAVB01000001">
    <property type="protein sequence ID" value="SQA18068.1"/>
    <property type="molecule type" value="Genomic_DNA"/>
</dbReference>
<dbReference type="RefSeq" id="WP_000638657.1">
    <property type="nucleotide sequence ID" value="NZ_CAACXY010000001.1"/>
</dbReference>
<accession>A0A076Z476</accession>
<name>A0A076Z476_STRAG</name>
<evidence type="ECO:0000313" key="5">
    <source>
        <dbReference type="Proteomes" id="UP000250200"/>
    </source>
</evidence>